<name>A0ABM8VGE4_9BACL</name>
<reference evidence="1 2" key="1">
    <citation type="submission" date="2021-06" db="EMBL/GenBank/DDBJ databases">
        <authorList>
            <person name="Criscuolo A."/>
        </authorList>
    </citation>
    <scope>NUCLEOTIDE SEQUENCE [LARGE SCALE GENOMIC DNA]</scope>
    <source>
        <strain evidence="2">CIP 111802</strain>
    </source>
</reference>
<dbReference type="Proteomes" id="UP000730618">
    <property type="component" value="Unassembled WGS sequence"/>
</dbReference>
<protein>
    <submittedName>
        <fullName evidence="1">Uncharacterized protein</fullName>
    </submittedName>
</protein>
<accession>A0ABM8VGE4</accession>
<gene>
    <name evidence="1" type="ORF">PAECIP111802_02427</name>
</gene>
<evidence type="ECO:0000313" key="2">
    <source>
        <dbReference type="Proteomes" id="UP000730618"/>
    </source>
</evidence>
<proteinExistence type="predicted"/>
<dbReference type="EMBL" id="CAJVCE010000006">
    <property type="protein sequence ID" value="CAG7638305.1"/>
    <property type="molecule type" value="Genomic_DNA"/>
</dbReference>
<keyword evidence="2" id="KW-1185">Reference proteome</keyword>
<organism evidence="1 2">
    <name type="scientific">Paenibacillus allorhizosphaerae</name>
    <dbReference type="NCBI Taxonomy" id="2849866"/>
    <lineage>
        <taxon>Bacteria</taxon>
        <taxon>Bacillati</taxon>
        <taxon>Bacillota</taxon>
        <taxon>Bacilli</taxon>
        <taxon>Bacillales</taxon>
        <taxon>Paenibacillaceae</taxon>
        <taxon>Paenibacillus</taxon>
    </lineage>
</organism>
<sequence>MPEVQELSVHRAEVYLQRVRVRNRYPYIEGPVGLRAQSFQIRVRSEYVADP</sequence>
<comment type="caution">
    <text evidence="1">The sequence shown here is derived from an EMBL/GenBank/DDBJ whole genome shotgun (WGS) entry which is preliminary data.</text>
</comment>
<evidence type="ECO:0000313" key="1">
    <source>
        <dbReference type="EMBL" id="CAG7638305.1"/>
    </source>
</evidence>